<dbReference type="RefSeq" id="WP_144843621.1">
    <property type="nucleotide sequence ID" value="NZ_VNJI01000003.1"/>
</dbReference>
<dbReference type="Proteomes" id="UP000317036">
    <property type="component" value="Unassembled WGS sequence"/>
</dbReference>
<proteinExistence type="predicted"/>
<organism evidence="1 2">
    <name type="scientific">Paenibacillus cremeus</name>
    <dbReference type="NCBI Taxonomy" id="2163881"/>
    <lineage>
        <taxon>Bacteria</taxon>
        <taxon>Bacillati</taxon>
        <taxon>Bacillota</taxon>
        <taxon>Bacilli</taxon>
        <taxon>Bacillales</taxon>
        <taxon>Paenibacillaceae</taxon>
        <taxon>Paenibacillus</taxon>
    </lineage>
</organism>
<name>A0A559KH19_9BACL</name>
<gene>
    <name evidence="1" type="ORF">FPZ49_04195</name>
</gene>
<keyword evidence="2" id="KW-1185">Reference proteome</keyword>
<evidence type="ECO:0000313" key="1">
    <source>
        <dbReference type="EMBL" id="TVY11433.1"/>
    </source>
</evidence>
<dbReference type="EMBL" id="VNJI01000003">
    <property type="protein sequence ID" value="TVY11433.1"/>
    <property type="molecule type" value="Genomic_DNA"/>
</dbReference>
<dbReference type="PROSITE" id="PS51257">
    <property type="entry name" value="PROKAR_LIPOPROTEIN"/>
    <property type="match status" value="1"/>
</dbReference>
<reference evidence="1 2" key="1">
    <citation type="submission" date="2019-07" db="EMBL/GenBank/DDBJ databases">
        <authorList>
            <person name="Kim J."/>
        </authorList>
    </citation>
    <scope>NUCLEOTIDE SEQUENCE [LARGE SCALE GENOMIC DNA]</scope>
    <source>
        <strain evidence="1 2">JC52</strain>
    </source>
</reference>
<dbReference type="OrthoDB" id="2620246at2"/>
<comment type="caution">
    <text evidence="1">The sequence shown here is derived from an EMBL/GenBank/DDBJ whole genome shotgun (WGS) entry which is preliminary data.</text>
</comment>
<dbReference type="AlphaFoldDB" id="A0A559KH19"/>
<protein>
    <submittedName>
        <fullName evidence="1">Uncharacterized protein</fullName>
    </submittedName>
</protein>
<evidence type="ECO:0000313" key="2">
    <source>
        <dbReference type="Proteomes" id="UP000317036"/>
    </source>
</evidence>
<accession>A0A559KH19</accession>
<sequence>MKNKKWAILVIVALFIVTSTGCFGSKKNDDFSEISKSLAQHSNQLKDELGVTLVGYAADPKENVFKIGIGYDSALTEIRLKQIIEEYLSNSVSTIQGSDWHQRLKPYNLIIERIGDVKTNFPILAHKNERETDLTWVN</sequence>